<reference evidence="2" key="1">
    <citation type="journal article" date="2010" name="PLoS Negl. Trop. Dis.">
        <title>The genome sequence of Trypanosoma brucei gambiense, causative agent of chronic human african trypanosomiasis.</title>
        <authorList>
            <person name="Jackson A.P."/>
            <person name="Sanders M."/>
            <person name="Berry A."/>
            <person name="McQuillan J."/>
            <person name="Aslett M.A."/>
            <person name="Quail M.A."/>
            <person name="Chukualim B."/>
            <person name="Capewell P."/>
            <person name="MacLeod A."/>
            <person name="Melville S.E."/>
            <person name="Gibson W."/>
            <person name="Barry J.D."/>
            <person name="Berriman M."/>
            <person name="Hertz-Fowler C."/>
        </authorList>
    </citation>
    <scope>NUCLEOTIDE SEQUENCE [LARGE SCALE GENOMIC DNA]</scope>
    <source>
        <strain evidence="2">MHOM/CI/86/DAL972</strain>
    </source>
</reference>
<gene>
    <name evidence="1" type="ORF">TbgDal_II3130</name>
</gene>
<dbReference type="PROSITE" id="PS51257">
    <property type="entry name" value="PROKAR_LIPOPROTEIN"/>
    <property type="match status" value="1"/>
</dbReference>
<accession>C9ZJK7</accession>
<dbReference type="RefSeq" id="XP_011771871.1">
    <property type="nucleotide sequence ID" value="XM_011773569.1"/>
</dbReference>
<sequence>MATRSLSSSVVSLIMSSSHISMGQACFIGVSSTFLCKPNKNILASAFSAASIDKRVPVYLTALLLSSYKLTMKMGTFSLLGSTLCFAANSQNLLRIDRRCSQVDCVLMTLAMQFDYEAHAAITGSWVASFITITSFTGVFVGRKTGDAVSLAGSLPFVSSVSSSTIRSLPGKFSVAFLHSLLPTCGSLAP</sequence>
<proteinExistence type="predicted"/>
<protein>
    <submittedName>
        <fullName evidence="1">T. brucei spp.-specific protein</fullName>
    </submittedName>
</protein>
<dbReference type="EMBL" id="FN554965">
    <property type="protein sequence ID" value="CBH09566.1"/>
    <property type="molecule type" value="Genomic_DNA"/>
</dbReference>
<dbReference type="KEGG" id="tbg:TbgDal_II3130"/>
<organism evidence="1 2">
    <name type="scientific">Trypanosoma brucei gambiense (strain MHOM/CI/86/DAL972)</name>
    <dbReference type="NCBI Taxonomy" id="679716"/>
    <lineage>
        <taxon>Eukaryota</taxon>
        <taxon>Discoba</taxon>
        <taxon>Euglenozoa</taxon>
        <taxon>Kinetoplastea</taxon>
        <taxon>Metakinetoplastina</taxon>
        <taxon>Trypanosomatida</taxon>
        <taxon>Trypanosomatidae</taxon>
        <taxon>Trypanosoma</taxon>
    </lineage>
</organism>
<dbReference type="VEuPathDB" id="TriTrypDB:Tbg.972.2.3130"/>
<dbReference type="GeneID" id="23858713"/>
<name>C9ZJK7_TRYB9</name>
<evidence type="ECO:0000313" key="2">
    <source>
        <dbReference type="Proteomes" id="UP000002316"/>
    </source>
</evidence>
<evidence type="ECO:0000313" key="1">
    <source>
        <dbReference type="EMBL" id="CBH09566.1"/>
    </source>
</evidence>
<dbReference type="AlphaFoldDB" id="C9ZJK7"/>
<dbReference type="Proteomes" id="UP000002316">
    <property type="component" value="Chromosome 2"/>
</dbReference>